<reference evidence="2 3" key="1">
    <citation type="submission" date="2020-08" db="EMBL/GenBank/DDBJ databases">
        <title>Genome Sequencing of Nocardia wallacei strain FMUON74 and assembly.</title>
        <authorList>
            <person name="Toyokawa M."/>
            <person name="Uesaka K."/>
        </authorList>
    </citation>
    <scope>NUCLEOTIDE SEQUENCE [LARGE SCALE GENOMIC DNA]</scope>
    <source>
        <strain evidence="2 3">FMUON74</strain>
    </source>
</reference>
<name>A0A7G1KV28_9NOCA</name>
<evidence type="ECO:0000313" key="2">
    <source>
        <dbReference type="EMBL" id="BCK56994.1"/>
    </source>
</evidence>
<dbReference type="EMBL" id="AP023396">
    <property type="protein sequence ID" value="BCK56994.1"/>
    <property type="molecule type" value="Genomic_DNA"/>
</dbReference>
<organism evidence="2 3">
    <name type="scientific">Nocardia wallacei</name>
    <dbReference type="NCBI Taxonomy" id="480035"/>
    <lineage>
        <taxon>Bacteria</taxon>
        <taxon>Bacillati</taxon>
        <taxon>Actinomycetota</taxon>
        <taxon>Actinomycetes</taxon>
        <taxon>Mycobacteriales</taxon>
        <taxon>Nocardiaceae</taxon>
        <taxon>Nocardia</taxon>
    </lineage>
</organism>
<sequence>MAVVDPISRPAASRRTIDIAGTPWPLYKLEALVLGAVVLAVLALVTGSPQVAVLAGAAVATVRWVVGAVGTARS</sequence>
<dbReference type="RefSeq" id="WP_187683961.1">
    <property type="nucleotide sequence ID" value="NZ_AP023396.1"/>
</dbReference>
<gene>
    <name evidence="2" type="ORF">NWFMUON74_47660</name>
</gene>
<dbReference type="Proteomes" id="UP000516173">
    <property type="component" value="Chromosome"/>
</dbReference>
<protein>
    <submittedName>
        <fullName evidence="2">Uncharacterized protein</fullName>
    </submittedName>
</protein>
<dbReference type="AlphaFoldDB" id="A0A7G1KV28"/>
<keyword evidence="3" id="KW-1185">Reference proteome</keyword>
<feature type="transmembrane region" description="Helical" evidence="1">
    <location>
        <begin position="24"/>
        <end position="45"/>
    </location>
</feature>
<evidence type="ECO:0000256" key="1">
    <source>
        <dbReference type="SAM" id="Phobius"/>
    </source>
</evidence>
<keyword evidence="1" id="KW-1133">Transmembrane helix</keyword>
<keyword evidence="1" id="KW-0812">Transmembrane</keyword>
<evidence type="ECO:0000313" key="3">
    <source>
        <dbReference type="Proteomes" id="UP000516173"/>
    </source>
</evidence>
<dbReference type="KEGG" id="nwl:NWFMUON74_47660"/>
<keyword evidence="1" id="KW-0472">Membrane</keyword>
<proteinExistence type="predicted"/>
<dbReference type="GeneID" id="80349219"/>
<accession>A0A7G1KV28</accession>